<proteinExistence type="predicted"/>
<keyword evidence="2" id="KW-0067">ATP-binding</keyword>
<dbReference type="Gene3D" id="3.40.50.300">
    <property type="entry name" value="P-loop containing nucleotide triphosphate hydrolases"/>
    <property type="match status" value="1"/>
</dbReference>
<dbReference type="InterPro" id="IPR010488">
    <property type="entry name" value="Zeta_toxin_domain"/>
</dbReference>
<evidence type="ECO:0000256" key="1">
    <source>
        <dbReference type="ARBA" id="ARBA00022741"/>
    </source>
</evidence>
<dbReference type="InterPro" id="IPR027417">
    <property type="entry name" value="P-loop_NTPase"/>
</dbReference>
<dbReference type="Proteomes" id="UP001321520">
    <property type="component" value="Chromosome"/>
</dbReference>
<evidence type="ECO:0000259" key="3">
    <source>
        <dbReference type="Pfam" id="PF06414"/>
    </source>
</evidence>
<evidence type="ECO:0000313" key="5">
    <source>
        <dbReference type="Proteomes" id="UP001321520"/>
    </source>
</evidence>
<organism evidence="4 5">
    <name type="scientific">Microbulbifer spongiae</name>
    <dbReference type="NCBI Taxonomy" id="2944933"/>
    <lineage>
        <taxon>Bacteria</taxon>
        <taxon>Pseudomonadati</taxon>
        <taxon>Pseudomonadota</taxon>
        <taxon>Gammaproteobacteria</taxon>
        <taxon>Cellvibrionales</taxon>
        <taxon>Microbulbiferaceae</taxon>
        <taxon>Microbulbifer</taxon>
    </lineage>
</organism>
<dbReference type="EMBL" id="CP098023">
    <property type="protein sequence ID" value="WKD49852.1"/>
    <property type="molecule type" value="Genomic_DNA"/>
</dbReference>
<name>A0ABY9ECI2_9GAMM</name>
<evidence type="ECO:0000313" key="4">
    <source>
        <dbReference type="EMBL" id="WKD49852.1"/>
    </source>
</evidence>
<feature type="domain" description="Zeta toxin" evidence="3">
    <location>
        <begin position="3"/>
        <end position="161"/>
    </location>
</feature>
<keyword evidence="5" id="KW-1185">Reference proteome</keyword>
<keyword evidence="1" id="KW-0547">Nucleotide-binding</keyword>
<protein>
    <submittedName>
        <fullName evidence="4">Zeta toxin family protein</fullName>
    </submittedName>
</protein>
<gene>
    <name evidence="4" type="ORF">M8T91_00030</name>
</gene>
<dbReference type="PANTHER" id="PTHR39206">
    <property type="entry name" value="SLL8004 PROTEIN"/>
    <property type="match status" value="1"/>
</dbReference>
<sequence>MAESKPRMILIAGPNGSGKSTLTNKLMSEGLDFGVYINPDEIAARLNGSDLERVKKAQKIAESQRNNLRQTKTSHSFESVMSHPSKIEYMVQAKADGFDVMLLFVGINDPKKNVARVADRVKKGGHPVPVDKIISRYKRTMDMLFDAAMTANHALIFDNTSEDGIKLVAEVKNRDLVSYVDGTPWVKTYFMDKYNNQDSW</sequence>
<accession>A0ABY9ECI2</accession>
<dbReference type="SUPFAM" id="SSF52540">
    <property type="entry name" value="P-loop containing nucleoside triphosphate hydrolases"/>
    <property type="match status" value="1"/>
</dbReference>
<dbReference type="RefSeq" id="WP_301415697.1">
    <property type="nucleotide sequence ID" value="NZ_CP098023.1"/>
</dbReference>
<dbReference type="Pfam" id="PF06414">
    <property type="entry name" value="Zeta_toxin"/>
    <property type="match status" value="1"/>
</dbReference>
<dbReference type="CDD" id="cd00267">
    <property type="entry name" value="ABC_ATPase"/>
    <property type="match status" value="1"/>
</dbReference>
<evidence type="ECO:0000256" key="2">
    <source>
        <dbReference type="ARBA" id="ARBA00022840"/>
    </source>
</evidence>
<reference evidence="4 5" key="1">
    <citation type="submission" date="2022-05" db="EMBL/GenBank/DDBJ databases">
        <title>Microbulbifer sp. nov., isolated from sponge.</title>
        <authorList>
            <person name="Gao L."/>
        </authorList>
    </citation>
    <scope>NUCLEOTIDE SEQUENCE [LARGE SCALE GENOMIC DNA]</scope>
    <source>
        <strain evidence="4 5">MI-G</strain>
    </source>
</reference>
<dbReference type="PANTHER" id="PTHR39206:SF1">
    <property type="entry name" value="SLL8004 PROTEIN"/>
    <property type="match status" value="1"/>
</dbReference>